<comment type="caution">
    <text evidence="6">The sequence shown here is derived from an EMBL/GenBank/DDBJ whole genome shotgun (WGS) entry which is preliminary data.</text>
</comment>
<dbReference type="InterPro" id="IPR055430">
    <property type="entry name" value="HAT_Syf1_CNRKL1_C"/>
</dbReference>
<keyword evidence="1" id="KW-0677">Repeat</keyword>
<dbReference type="SMART" id="SM00028">
    <property type="entry name" value="TPR"/>
    <property type="match status" value="4"/>
</dbReference>
<feature type="domain" description="Pre-mRNA-splicing factor Syf1/CRNKL1-like C-terminal HAT-repeats" evidence="5">
    <location>
        <begin position="90"/>
        <end position="216"/>
    </location>
</feature>
<dbReference type="PROSITE" id="PS50005">
    <property type="entry name" value="TPR"/>
    <property type="match status" value="2"/>
</dbReference>
<dbReference type="Gene3D" id="1.25.40.10">
    <property type="entry name" value="Tetratricopeptide repeat domain"/>
    <property type="match status" value="1"/>
</dbReference>
<keyword evidence="7" id="KW-1185">Reference proteome</keyword>
<dbReference type="InterPro" id="IPR052346">
    <property type="entry name" value="O-mannosyl-transferase_TMTC"/>
</dbReference>
<gene>
    <name evidence="6" type="primary">pilW</name>
    <name evidence="6" type="ORF">K0625_21650</name>
</gene>
<name>A0ABS7E9C9_9GAMM</name>
<dbReference type="RefSeq" id="WP_220111539.1">
    <property type="nucleotide sequence ID" value="NZ_JAHZST010000022.1"/>
</dbReference>
<dbReference type="InterPro" id="IPR011990">
    <property type="entry name" value="TPR-like_helical_dom_sf"/>
</dbReference>
<dbReference type="NCBIfam" id="TIGR02521">
    <property type="entry name" value="type_IV_pilW"/>
    <property type="match status" value="1"/>
</dbReference>
<dbReference type="Pfam" id="PF13181">
    <property type="entry name" value="TPR_8"/>
    <property type="match status" value="1"/>
</dbReference>
<keyword evidence="2 3" id="KW-0802">TPR repeat</keyword>
<feature type="signal peptide" evidence="4">
    <location>
        <begin position="1"/>
        <end position="21"/>
    </location>
</feature>
<accession>A0ABS7E9C9</accession>
<evidence type="ECO:0000256" key="1">
    <source>
        <dbReference type="ARBA" id="ARBA00022737"/>
    </source>
</evidence>
<protein>
    <submittedName>
        <fullName evidence="6">Type IV pilus biogenesis/stability protein PilW</fullName>
    </submittedName>
</protein>
<dbReference type="Pfam" id="PF23231">
    <property type="entry name" value="HAT_Syf1_CNRKL1_C"/>
    <property type="match status" value="1"/>
</dbReference>
<feature type="repeat" description="TPR" evidence="3">
    <location>
        <begin position="150"/>
        <end position="183"/>
    </location>
</feature>
<evidence type="ECO:0000259" key="5">
    <source>
        <dbReference type="Pfam" id="PF23231"/>
    </source>
</evidence>
<organism evidence="6 7">
    <name type="scientific">Shewanella nanhaiensis</name>
    <dbReference type="NCBI Taxonomy" id="2864872"/>
    <lineage>
        <taxon>Bacteria</taxon>
        <taxon>Pseudomonadati</taxon>
        <taxon>Pseudomonadota</taxon>
        <taxon>Gammaproteobacteria</taxon>
        <taxon>Alteromonadales</taxon>
        <taxon>Shewanellaceae</taxon>
        <taxon>Shewanella</taxon>
    </lineage>
</organism>
<dbReference type="PANTHER" id="PTHR44227:SF3">
    <property type="entry name" value="PROTEIN O-MANNOSYL-TRANSFERASE TMTC4"/>
    <property type="match status" value="1"/>
</dbReference>
<keyword evidence="4" id="KW-0732">Signal</keyword>
<evidence type="ECO:0000256" key="3">
    <source>
        <dbReference type="PROSITE-ProRule" id="PRU00339"/>
    </source>
</evidence>
<evidence type="ECO:0000313" key="6">
    <source>
        <dbReference type="EMBL" id="MBW8186230.1"/>
    </source>
</evidence>
<dbReference type="SUPFAM" id="SSF48452">
    <property type="entry name" value="TPR-like"/>
    <property type="match status" value="1"/>
</dbReference>
<feature type="chain" id="PRO_5046189900" evidence="4">
    <location>
        <begin position="22"/>
        <end position="262"/>
    </location>
</feature>
<sequence length="262" mass="29546">MKHGLPQKIALTILLSSMLSACVSQSTYSGTDVPVTEREFDNVLAAQKRAQLGLTYLRKGNSQQAKYNLDKAVDFAPNIQDVHISMAYYYQTVGELENAEDSYRKAINARDASGDGLNNFGVFLCQQEKYKESEKMFLRAVKMPNYTRSGDSYENLGICSRKAGEIEKARKYFSTALRYNPRSGSTLLELTEIEIEEHNYLDARAQLARYHRVIAQSAESLTLGVEIERGLNDEEAAREFGILLLAKFPSSIEAKRYRASMH</sequence>
<dbReference type="PROSITE" id="PS51257">
    <property type="entry name" value="PROKAR_LIPOPROTEIN"/>
    <property type="match status" value="1"/>
</dbReference>
<evidence type="ECO:0000256" key="2">
    <source>
        <dbReference type="ARBA" id="ARBA00022803"/>
    </source>
</evidence>
<evidence type="ECO:0000313" key="7">
    <source>
        <dbReference type="Proteomes" id="UP001195963"/>
    </source>
</evidence>
<evidence type="ECO:0000256" key="4">
    <source>
        <dbReference type="SAM" id="SignalP"/>
    </source>
</evidence>
<dbReference type="InterPro" id="IPR013360">
    <property type="entry name" value="Pilus_4_PilW"/>
</dbReference>
<dbReference type="InterPro" id="IPR019734">
    <property type="entry name" value="TPR_rpt"/>
</dbReference>
<reference evidence="6 7" key="1">
    <citation type="submission" date="2021-07" db="EMBL/GenBank/DDBJ databases">
        <title>Shewanella sp. nov, isolated from SCS.</title>
        <authorList>
            <person name="Cao W.R."/>
        </authorList>
    </citation>
    <scope>NUCLEOTIDE SEQUENCE [LARGE SCALE GENOMIC DNA]</scope>
    <source>
        <strain evidence="6 7">NR704-98</strain>
    </source>
</reference>
<dbReference type="PANTHER" id="PTHR44227">
    <property type="match status" value="1"/>
</dbReference>
<proteinExistence type="predicted"/>
<dbReference type="EMBL" id="JAHZST010000022">
    <property type="protein sequence ID" value="MBW8186230.1"/>
    <property type="molecule type" value="Genomic_DNA"/>
</dbReference>
<feature type="repeat" description="TPR" evidence="3">
    <location>
        <begin position="46"/>
        <end position="79"/>
    </location>
</feature>
<dbReference type="Proteomes" id="UP001195963">
    <property type="component" value="Unassembled WGS sequence"/>
</dbReference>